<feature type="compositionally biased region" description="Basic residues" evidence="1">
    <location>
        <begin position="258"/>
        <end position="284"/>
    </location>
</feature>
<dbReference type="AlphaFoldDB" id="A0AA40C7S7"/>
<keyword evidence="3" id="KW-1185">Reference proteome</keyword>
<evidence type="ECO:0000313" key="3">
    <source>
        <dbReference type="Proteomes" id="UP001174934"/>
    </source>
</evidence>
<gene>
    <name evidence="2" type="ORF">B0T17DRAFT_631592</name>
</gene>
<feature type="compositionally biased region" description="Basic and acidic residues" evidence="1">
    <location>
        <begin position="294"/>
        <end position="311"/>
    </location>
</feature>
<dbReference type="Proteomes" id="UP001174934">
    <property type="component" value="Unassembled WGS sequence"/>
</dbReference>
<name>A0AA40C7S7_9PEZI</name>
<sequence length="325" mass="36519">QFAICDSDLESGPHFFRKPPSIAVIPPPTENMAASSEEMEIDKDEKETDKDDPTLLLRITVLKQPWADARIYRALGKHLGLFPKQAPVQPLMVQIFEEGATMVRAPESEWQTSGYARNPVQFFGDLQARAALTIWKDARQTEFTGLLLILRAGPGRIKWIETPRLPGNTDEHGPLAHAIDAFIKASENKIDWRLLAEWVILGGLDEVPVDELARPKFPAKDIRMTLHKLAIYTEVDELADLLKTMVLEESKEAEQGRRNRAAKAKERRMKGTAKKRAAKKRAAKSRANLSVDGNHTDNYRAAERSKIDDNQVKGQSIVLANRGKE</sequence>
<comment type="caution">
    <text evidence="2">The sequence shown here is derived from an EMBL/GenBank/DDBJ whole genome shotgun (WGS) entry which is preliminary data.</text>
</comment>
<organism evidence="2 3">
    <name type="scientific">Bombardia bombarda</name>
    <dbReference type="NCBI Taxonomy" id="252184"/>
    <lineage>
        <taxon>Eukaryota</taxon>
        <taxon>Fungi</taxon>
        <taxon>Dikarya</taxon>
        <taxon>Ascomycota</taxon>
        <taxon>Pezizomycotina</taxon>
        <taxon>Sordariomycetes</taxon>
        <taxon>Sordariomycetidae</taxon>
        <taxon>Sordariales</taxon>
        <taxon>Lasiosphaeriaceae</taxon>
        <taxon>Bombardia</taxon>
    </lineage>
</organism>
<evidence type="ECO:0000256" key="1">
    <source>
        <dbReference type="SAM" id="MobiDB-lite"/>
    </source>
</evidence>
<feature type="region of interest" description="Disordered" evidence="1">
    <location>
        <begin position="16"/>
        <end position="49"/>
    </location>
</feature>
<proteinExistence type="predicted"/>
<feature type="non-terminal residue" evidence="2">
    <location>
        <position position="1"/>
    </location>
</feature>
<protein>
    <submittedName>
        <fullName evidence="2">Uncharacterized protein</fullName>
    </submittedName>
</protein>
<reference evidence="2" key="1">
    <citation type="submission" date="2023-06" db="EMBL/GenBank/DDBJ databases">
        <title>Genome-scale phylogeny and comparative genomics of the fungal order Sordariales.</title>
        <authorList>
            <consortium name="Lawrence Berkeley National Laboratory"/>
            <person name="Hensen N."/>
            <person name="Bonometti L."/>
            <person name="Westerberg I."/>
            <person name="Brannstrom I.O."/>
            <person name="Guillou S."/>
            <person name="Cros-Aarteil S."/>
            <person name="Calhoun S."/>
            <person name="Haridas S."/>
            <person name="Kuo A."/>
            <person name="Mondo S."/>
            <person name="Pangilinan J."/>
            <person name="Riley R."/>
            <person name="LaButti K."/>
            <person name="Andreopoulos B."/>
            <person name="Lipzen A."/>
            <person name="Chen C."/>
            <person name="Yanf M."/>
            <person name="Daum C."/>
            <person name="Ng V."/>
            <person name="Clum A."/>
            <person name="Steindorff A."/>
            <person name="Ohm R."/>
            <person name="Martin F."/>
            <person name="Silar P."/>
            <person name="Natvig D."/>
            <person name="Lalanne C."/>
            <person name="Gautier V."/>
            <person name="Ament-velasquez S.L."/>
            <person name="Kruys A."/>
            <person name="Hutchinson M.I."/>
            <person name="Powell A.J."/>
            <person name="Barry K."/>
            <person name="Miller A.N."/>
            <person name="Grigoriev I.V."/>
            <person name="Debuchy R."/>
            <person name="Gladieux P."/>
            <person name="Thoren M.H."/>
            <person name="Johannesson H."/>
        </authorList>
    </citation>
    <scope>NUCLEOTIDE SEQUENCE</scope>
    <source>
        <strain evidence="2">SMH3391-2</strain>
    </source>
</reference>
<feature type="region of interest" description="Disordered" evidence="1">
    <location>
        <begin position="250"/>
        <end position="325"/>
    </location>
</feature>
<evidence type="ECO:0000313" key="2">
    <source>
        <dbReference type="EMBL" id="KAK0628342.1"/>
    </source>
</evidence>
<accession>A0AA40C7S7</accession>
<dbReference type="EMBL" id="JAULSR010000002">
    <property type="protein sequence ID" value="KAK0628342.1"/>
    <property type="molecule type" value="Genomic_DNA"/>
</dbReference>